<feature type="compositionally biased region" description="Low complexity" evidence="6">
    <location>
        <begin position="931"/>
        <end position="944"/>
    </location>
</feature>
<dbReference type="InterPro" id="IPR021939">
    <property type="entry name" value="KN_motif"/>
</dbReference>
<proteinExistence type="predicted"/>
<dbReference type="Pfam" id="PF12796">
    <property type="entry name" value="Ank_2"/>
    <property type="match status" value="1"/>
</dbReference>
<dbReference type="OrthoDB" id="5406014at2759"/>
<name>A0A0T6AW19_9SCAR</name>
<keyword evidence="3 5" id="KW-0175">Coiled coil</keyword>
<dbReference type="FunFam" id="1.25.40.20:FF:000243">
    <property type="entry name" value="Uncharacterized protein, isoform D"/>
    <property type="match status" value="1"/>
</dbReference>
<dbReference type="GO" id="GO:0005856">
    <property type="term" value="C:cytoskeleton"/>
    <property type="evidence" value="ECO:0007669"/>
    <property type="project" value="TreeGrafter"/>
</dbReference>
<feature type="region of interest" description="Disordered" evidence="6">
    <location>
        <begin position="304"/>
        <end position="325"/>
    </location>
</feature>
<dbReference type="GO" id="GO:0005737">
    <property type="term" value="C:cytoplasm"/>
    <property type="evidence" value="ECO:0007669"/>
    <property type="project" value="TreeGrafter"/>
</dbReference>
<evidence type="ECO:0000256" key="5">
    <source>
        <dbReference type="SAM" id="Coils"/>
    </source>
</evidence>
<gene>
    <name evidence="7" type="ORF">AMK59_7580</name>
</gene>
<evidence type="ECO:0000256" key="6">
    <source>
        <dbReference type="SAM" id="MobiDB-lite"/>
    </source>
</evidence>
<feature type="compositionally biased region" description="Polar residues" evidence="6">
    <location>
        <begin position="633"/>
        <end position="669"/>
    </location>
</feature>
<feature type="region of interest" description="Disordered" evidence="6">
    <location>
        <begin position="633"/>
        <end position="675"/>
    </location>
</feature>
<dbReference type="SMART" id="SM00248">
    <property type="entry name" value="ANK"/>
    <property type="match status" value="4"/>
</dbReference>
<dbReference type="Pfam" id="PF13637">
    <property type="entry name" value="Ank_4"/>
    <property type="match status" value="1"/>
</dbReference>
<comment type="caution">
    <text evidence="7">The sequence shown here is derived from an EMBL/GenBank/DDBJ whole genome shotgun (WGS) entry which is preliminary data.</text>
</comment>
<feature type="repeat" description="ANK" evidence="4">
    <location>
        <begin position="826"/>
        <end position="858"/>
    </location>
</feature>
<keyword evidence="1" id="KW-0677">Repeat</keyword>
<evidence type="ECO:0000256" key="4">
    <source>
        <dbReference type="PROSITE-ProRule" id="PRU00023"/>
    </source>
</evidence>
<feature type="coiled-coil region" evidence="5">
    <location>
        <begin position="188"/>
        <end position="239"/>
    </location>
</feature>
<evidence type="ECO:0000313" key="8">
    <source>
        <dbReference type="Proteomes" id="UP000051574"/>
    </source>
</evidence>
<dbReference type="Proteomes" id="UP000051574">
    <property type="component" value="Unassembled WGS sequence"/>
</dbReference>
<accession>A0A0T6AW19</accession>
<dbReference type="AlphaFoldDB" id="A0A0T6AW19"/>
<keyword evidence="2 4" id="KW-0040">ANK repeat</keyword>
<dbReference type="SUPFAM" id="SSF48403">
    <property type="entry name" value="Ankyrin repeat"/>
    <property type="match status" value="1"/>
</dbReference>
<organism evidence="7 8">
    <name type="scientific">Oryctes borbonicus</name>
    <dbReference type="NCBI Taxonomy" id="1629725"/>
    <lineage>
        <taxon>Eukaryota</taxon>
        <taxon>Metazoa</taxon>
        <taxon>Ecdysozoa</taxon>
        <taxon>Arthropoda</taxon>
        <taxon>Hexapoda</taxon>
        <taxon>Insecta</taxon>
        <taxon>Pterygota</taxon>
        <taxon>Neoptera</taxon>
        <taxon>Endopterygota</taxon>
        <taxon>Coleoptera</taxon>
        <taxon>Polyphaga</taxon>
        <taxon>Scarabaeiformia</taxon>
        <taxon>Scarabaeidae</taxon>
        <taxon>Dynastinae</taxon>
        <taxon>Oryctes</taxon>
    </lineage>
</organism>
<sequence>MPLSCNLSTSNPNCNKFGYEFEWYQCNCCPYGYHIDLDFVRYCDSIGQTERTASIKRRKDRRRQRQSMDVMLGLAPPISQNNETQLPQIVSYNHQEKLDSRKCALIQDTTLNEAVSDFEKTFQRSKVSHPNNLPDVTAVSEIIRRVPSLSSISSTSASSVTILPEDGAMPKEFDSVSIESNGLSPMTLQSIREQMAVSLKRMRQLEEQVKIIPILEIQLSALKAEKEQLLFRIKEEEKIRVNNINYINNNIQSSRTRSRSLTQVDSGPGNGVNDNRHGYVSPSPPPKRRDFGVMCGVLTRNVGVGHQTPKTKTVSTTTPPESGDKWLPQKLDFLIRNENLKQSRPVITVGKGTQTIHYGHKTTTTQTTPPPLTLDNSAQTSAAPIKCFNSIGISIIPNTNNANTQAFISSKTVGVSDDTINSILCLKCTSQKQTVGVNTGDFPLLTHSVSLAQLSEIKPEEPEEEEEKIIETRTIGCQYDMRPCHKYTQYEIKTQSRSCQSDVAKLTHRGVQNDIWVGISRSTDSRELIPETEERGCDPDIRETVDIGCLTDAVTLDYCEKCVEREKTENNKKEETITPSRIPRLNIPRKFERQITYTKIPTPISPGLSGLDLSPKPIEEAVTPFDKFKQHTTSSYTSRLVEESSSVSNGDNSKNTTVAQLSESGLGSTSRREKAIPSKEMQAAMKVLNDSLQKGQTKNIENQLKNAVNIILQEWFKISSLVTADPLDVEDYLDCFEDISSALLKYIVNMVDSSGNTAMHYAVSHGNFDVVSILLDSKVCDINKQNKAGYTSVMLVSLAEMRSDTHAHVVKRLFSLADVNVRAKQHGQTALMLAVSHGRLDMVKMLLEAGADVNIQDEDGSTALMCAAEHGHIEIVKYFLSQKDCDSTIADVDGSTALKIAMDAGYRHIGVLLYAHERNLHGSAKHKRSKSASASPKTPSSPLPIRNMTRALPSNK</sequence>
<protein>
    <submittedName>
        <fullName evidence="7">Ankyrin repeat-containing protein</fullName>
    </submittedName>
</protein>
<dbReference type="InterPro" id="IPR036770">
    <property type="entry name" value="Ankyrin_rpt-contain_sf"/>
</dbReference>
<evidence type="ECO:0000313" key="7">
    <source>
        <dbReference type="EMBL" id="KRT79272.1"/>
    </source>
</evidence>
<feature type="repeat" description="ANK" evidence="4">
    <location>
        <begin position="754"/>
        <end position="776"/>
    </location>
</feature>
<evidence type="ECO:0000256" key="3">
    <source>
        <dbReference type="ARBA" id="ARBA00023054"/>
    </source>
</evidence>
<dbReference type="EMBL" id="LJIG01022682">
    <property type="protein sequence ID" value="KRT79272.1"/>
    <property type="molecule type" value="Genomic_DNA"/>
</dbReference>
<dbReference type="PROSITE" id="PS50088">
    <property type="entry name" value="ANK_REPEAT"/>
    <property type="match status" value="3"/>
</dbReference>
<feature type="compositionally biased region" description="Low complexity" evidence="6">
    <location>
        <begin position="308"/>
        <end position="320"/>
    </location>
</feature>
<dbReference type="GO" id="GO:0030837">
    <property type="term" value="P:negative regulation of actin filament polymerization"/>
    <property type="evidence" value="ECO:0007669"/>
    <property type="project" value="InterPro"/>
</dbReference>
<reference evidence="7 8" key="1">
    <citation type="submission" date="2015-09" db="EMBL/GenBank/DDBJ databases">
        <title>Draft genome of the scarab beetle Oryctes borbonicus.</title>
        <authorList>
            <person name="Meyer J.M."/>
            <person name="Markov G.V."/>
            <person name="Baskaran P."/>
            <person name="Herrmann M."/>
            <person name="Sommer R.J."/>
            <person name="Roedelsperger C."/>
        </authorList>
    </citation>
    <scope>NUCLEOTIDE SEQUENCE [LARGE SCALE GENOMIC DNA]</scope>
    <source>
        <strain evidence="7">OB123</strain>
        <tissue evidence="7">Whole animal</tissue>
    </source>
</reference>
<dbReference type="InterPro" id="IPR047184">
    <property type="entry name" value="KANK1-4"/>
</dbReference>
<dbReference type="Pfam" id="PF12075">
    <property type="entry name" value="KN_motif"/>
    <property type="match status" value="1"/>
</dbReference>
<dbReference type="Gene3D" id="1.25.40.20">
    <property type="entry name" value="Ankyrin repeat-containing domain"/>
    <property type="match status" value="1"/>
</dbReference>
<dbReference type="PROSITE" id="PS50297">
    <property type="entry name" value="ANK_REP_REGION"/>
    <property type="match status" value="3"/>
</dbReference>
<dbReference type="PANTHER" id="PTHR24168:SF21">
    <property type="entry name" value="KANK, ISOFORM D"/>
    <property type="match status" value="1"/>
</dbReference>
<feature type="repeat" description="ANK" evidence="4">
    <location>
        <begin position="859"/>
        <end position="881"/>
    </location>
</feature>
<dbReference type="PRINTS" id="PR01415">
    <property type="entry name" value="ANKYRIN"/>
</dbReference>
<evidence type="ECO:0000256" key="2">
    <source>
        <dbReference type="ARBA" id="ARBA00023043"/>
    </source>
</evidence>
<feature type="region of interest" description="Disordered" evidence="6">
    <location>
        <begin position="255"/>
        <end position="289"/>
    </location>
</feature>
<dbReference type="PANTHER" id="PTHR24168">
    <property type="entry name" value="KN MOTIF AND ANKYRIN REPEAT DOMAIN-CONTAINING"/>
    <property type="match status" value="1"/>
</dbReference>
<feature type="region of interest" description="Disordered" evidence="6">
    <location>
        <begin position="923"/>
        <end position="956"/>
    </location>
</feature>
<dbReference type="InterPro" id="IPR002110">
    <property type="entry name" value="Ankyrin_rpt"/>
</dbReference>
<evidence type="ECO:0000256" key="1">
    <source>
        <dbReference type="ARBA" id="ARBA00022737"/>
    </source>
</evidence>
<keyword evidence="8" id="KW-1185">Reference proteome</keyword>